<evidence type="ECO:0000313" key="6">
    <source>
        <dbReference type="EMBL" id="KGM49960.1"/>
    </source>
</evidence>
<organism evidence="6 7">
    <name type="scientific">Pseudooceanicola atlanticus</name>
    <dbReference type="NCBI Taxonomy" id="1461694"/>
    <lineage>
        <taxon>Bacteria</taxon>
        <taxon>Pseudomonadati</taxon>
        <taxon>Pseudomonadota</taxon>
        <taxon>Alphaproteobacteria</taxon>
        <taxon>Rhodobacterales</taxon>
        <taxon>Paracoccaceae</taxon>
        <taxon>Pseudooceanicola</taxon>
    </lineage>
</organism>
<dbReference type="Gene3D" id="1.10.10.10">
    <property type="entry name" value="Winged helix-like DNA-binding domain superfamily/Winged helix DNA-binding domain"/>
    <property type="match status" value="1"/>
</dbReference>
<keyword evidence="2" id="KW-0238">DNA-binding</keyword>
<dbReference type="InterPro" id="IPR036390">
    <property type="entry name" value="WH_DNA-bd_sf"/>
</dbReference>
<gene>
    <name evidence="6" type="ORF">ATO9_00170</name>
</gene>
<dbReference type="GO" id="GO:0003677">
    <property type="term" value="F:DNA binding"/>
    <property type="evidence" value="ECO:0007669"/>
    <property type="project" value="UniProtKB-KW"/>
</dbReference>
<dbReference type="STRING" id="1461694.ATO9_00170"/>
<dbReference type="PROSITE" id="PS51078">
    <property type="entry name" value="ICLR_ED"/>
    <property type="match status" value="1"/>
</dbReference>
<dbReference type="Pfam" id="PF09339">
    <property type="entry name" value="HTH_IclR"/>
    <property type="match status" value="1"/>
</dbReference>
<dbReference type="GO" id="GO:0045892">
    <property type="term" value="P:negative regulation of DNA-templated transcription"/>
    <property type="evidence" value="ECO:0007669"/>
    <property type="project" value="TreeGrafter"/>
</dbReference>
<evidence type="ECO:0000259" key="5">
    <source>
        <dbReference type="PROSITE" id="PS51078"/>
    </source>
</evidence>
<dbReference type="SUPFAM" id="SSF55781">
    <property type="entry name" value="GAF domain-like"/>
    <property type="match status" value="1"/>
</dbReference>
<name>A0A0A0EI17_9RHOB</name>
<evidence type="ECO:0000256" key="1">
    <source>
        <dbReference type="ARBA" id="ARBA00023015"/>
    </source>
</evidence>
<dbReference type="InterPro" id="IPR014757">
    <property type="entry name" value="Tscrpt_reg_IclR_C"/>
</dbReference>
<sequence>MESLEEEYGSDRKFIWSVARAMQILQAFRLRDGAMGNNELSESTGIAKATVTRLTHTLTELGYLKRDASRKYYPCPTLLTLGYTVLAKLRIRQLAQSGMQDLADTANASVALSWPEEDTMVYVAASASAGTEGLLLDVGSRISMANTAAGRAYLACLSDAALQEKFDRWEILYAADWPALREQILRGIEDVRTRGFCIVDREWRSNVRAAATPVYDADHQTYMSMNCGGPAFGLDRTRLEEDYGPRLVHLSAKLGWRSPW</sequence>
<dbReference type="AlphaFoldDB" id="A0A0A0EI17"/>
<dbReference type="InterPro" id="IPR005471">
    <property type="entry name" value="Tscrpt_reg_IclR_N"/>
</dbReference>
<dbReference type="GO" id="GO:0003700">
    <property type="term" value="F:DNA-binding transcription factor activity"/>
    <property type="evidence" value="ECO:0007669"/>
    <property type="project" value="TreeGrafter"/>
</dbReference>
<proteinExistence type="predicted"/>
<dbReference type="Pfam" id="PF01614">
    <property type="entry name" value="IclR_C"/>
    <property type="match status" value="1"/>
</dbReference>
<dbReference type="SMART" id="SM00346">
    <property type="entry name" value="HTH_ICLR"/>
    <property type="match status" value="1"/>
</dbReference>
<dbReference type="PANTHER" id="PTHR30136:SF33">
    <property type="entry name" value="TRANSCRIPTIONAL REGULATORY PROTEIN"/>
    <property type="match status" value="1"/>
</dbReference>
<dbReference type="Proteomes" id="UP000030004">
    <property type="component" value="Unassembled WGS sequence"/>
</dbReference>
<keyword evidence="3" id="KW-0804">Transcription</keyword>
<dbReference type="PANTHER" id="PTHR30136">
    <property type="entry name" value="HELIX-TURN-HELIX TRANSCRIPTIONAL REGULATOR, ICLR FAMILY"/>
    <property type="match status" value="1"/>
</dbReference>
<dbReference type="InterPro" id="IPR029016">
    <property type="entry name" value="GAF-like_dom_sf"/>
</dbReference>
<protein>
    <recommendedName>
        <fullName evidence="8">IclR family transcriptional regulator</fullName>
    </recommendedName>
</protein>
<dbReference type="SUPFAM" id="SSF46785">
    <property type="entry name" value="Winged helix' DNA-binding domain"/>
    <property type="match status" value="1"/>
</dbReference>
<reference evidence="6 7" key="1">
    <citation type="journal article" date="2015" name="Antonie Van Leeuwenhoek">
        <title>Pseudooceanicola atlanticus gen. nov. sp. nov., isolated from surface seawater of the Atlantic Ocean and reclassification of Oceanicola batsensis, Oceanicola marinus, Oceanicola nitratireducens, Oceanicola nanhaiensis, Oceanicola antarcticus and Oceanicola flagellatus, as Pseudooceanicola batsensis comb. nov., Pseudooceanicola marinus comb. nov., Pseudooceanicola nitratireducens comb. nov., Pseudooceanicola nanhaiensis comb. nov., Pseudooceanicola antarcticus comb. nov., and Pseudooceanicola flagellatus comb. nov.</title>
        <authorList>
            <person name="Lai Q."/>
            <person name="Li G."/>
            <person name="Liu X."/>
            <person name="Du Y."/>
            <person name="Sun F."/>
            <person name="Shao Z."/>
        </authorList>
    </citation>
    <scope>NUCLEOTIDE SEQUENCE [LARGE SCALE GENOMIC DNA]</scope>
    <source>
        <strain evidence="6 7">22II-s11g</strain>
    </source>
</reference>
<dbReference type="InterPro" id="IPR050707">
    <property type="entry name" value="HTH_MetabolicPath_Reg"/>
</dbReference>
<dbReference type="InterPro" id="IPR036388">
    <property type="entry name" value="WH-like_DNA-bd_sf"/>
</dbReference>
<feature type="domain" description="IclR-ED" evidence="5">
    <location>
        <begin position="77"/>
        <end position="260"/>
    </location>
</feature>
<evidence type="ECO:0000313" key="7">
    <source>
        <dbReference type="Proteomes" id="UP000030004"/>
    </source>
</evidence>
<comment type="caution">
    <text evidence="6">The sequence shown here is derived from an EMBL/GenBank/DDBJ whole genome shotgun (WGS) entry which is preliminary data.</text>
</comment>
<evidence type="ECO:0000256" key="3">
    <source>
        <dbReference type="ARBA" id="ARBA00023163"/>
    </source>
</evidence>
<keyword evidence="7" id="KW-1185">Reference proteome</keyword>
<evidence type="ECO:0000259" key="4">
    <source>
        <dbReference type="PROSITE" id="PS51077"/>
    </source>
</evidence>
<dbReference type="EMBL" id="AQQX01000001">
    <property type="protein sequence ID" value="KGM49960.1"/>
    <property type="molecule type" value="Genomic_DNA"/>
</dbReference>
<evidence type="ECO:0000256" key="2">
    <source>
        <dbReference type="ARBA" id="ARBA00023125"/>
    </source>
</evidence>
<dbReference type="Gene3D" id="3.30.450.40">
    <property type="match status" value="1"/>
</dbReference>
<keyword evidence="1" id="KW-0805">Transcription regulation</keyword>
<feature type="domain" description="HTH iclR-type" evidence="4">
    <location>
        <begin position="15"/>
        <end position="77"/>
    </location>
</feature>
<dbReference type="PROSITE" id="PS51077">
    <property type="entry name" value="HTH_ICLR"/>
    <property type="match status" value="1"/>
</dbReference>
<evidence type="ECO:0008006" key="8">
    <source>
        <dbReference type="Google" id="ProtNLM"/>
    </source>
</evidence>
<accession>A0A0A0EI17</accession>
<dbReference type="eggNOG" id="COG1414">
    <property type="taxonomic scope" value="Bacteria"/>
</dbReference>